<keyword evidence="6" id="KW-0375">Hydrogen ion transport</keyword>
<feature type="transmembrane region" description="Helical" evidence="11">
    <location>
        <begin position="203"/>
        <end position="225"/>
    </location>
</feature>
<evidence type="ECO:0000256" key="2">
    <source>
        <dbReference type="ARBA" id="ARBA00006513"/>
    </source>
</evidence>
<evidence type="ECO:0000256" key="10">
    <source>
        <dbReference type="ARBA" id="ARBA00023303"/>
    </source>
</evidence>
<evidence type="ECO:0000256" key="11">
    <source>
        <dbReference type="SAM" id="Phobius"/>
    </source>
</evidence>
<feature type="transmembrane region" description="Helical" evidence="11">
    <location>
        <begin position="133"/>
        <end position="155"/>
    </location>
</feature>
<dbReference type="Pfam" id="PF03189">
    <property type="entry name" value="Otopetrin"/>
    <property type="match status" value="1"/>
</dbReference>
<feature type="transmembrane region" description="Helical" evidence="11">
    <location>
        <begin position="391"/>
        <end position="414"/>
    </location>
</feature>
<dbReference type="GO" id="GO:0015252">
    <property type="term" value="F:proton channel activity"/>
    <property type="evidence" value="ECO:0007669"/>
    <property type="project" value="InterPro"/>
</dbReference>
<keyword evidence="5 11" id="KW-0812">Transmembrane</keyword>
<feature type="transmembrane region" description="Helical" evidence="11">
    <location>
        <begin position="507"/>
        <end position="524"/>
    </location>
</feature>
<feature type="transmembrane region" description="Helical" evidence="11">
    <location>
        <begin position="434"/>
        <end position="458"/>
    </location>
</feature>
<evidence type="ECO:0000256" key="4">
    <source>
        <dbReference type="ARBA" id="ARBA00022475"/>
    </source>
</evidence>
<sequence>MDIRRYRSLPTLDLQQMPQITHRACVVTKKRWARRGDEELSFTISAFYAKILVILGIALPITDAIATEDFDYYDGFYMYLYIGSILFLFYMYMIHLKGKPTQEGSRHPISARISGSSELCPYKGNTYIRYGSFYFRLGVTGFGIGSVIYSSLQFGQYWEFSADHECDNWMNACKPLMRIIFVLLQMLFIFSHSNFLDVQKSKLIAKFGLMHMIATNVAEWFLVLVEETRQDIYMSTKMRAACLKPNISRSINEQFIGSKSFQITYNLYDHKLKCLKSDIMQTILFKAEPYLAPCTVEYNLLSVVILLLMWKNNCTNNHSDGSSSDQRCPSDGDKYLRGNSIYSHRSQSHFSVDCAQAHKGLFGGLMALAVTIISLIMFFELVTHQERKDAAILQVNVWEAFLFVAGTIAVIFCIAALRDVELCKKKNDLELEHLLLLVTQWGVYMYFLFQIIGGFLMGTHGTGGIMRIITPVSALVQSSCQTVLILDAWGRRCKTEQQMRKKPGRQLVTFLLVVNIALWVVNRLKNNRSVSHPNQMDFYGVLAWNIITHVSMPLVVSYRFQSTVCFYEIWKRVYKYSNVKKKGDSMTKL</sequence>
<dbReference type="GO" id="GO:0005886">
    <property type="term" value="C:plasma membrane"/>
    <property type="evidence" value="ECO:0007669"/>
    <property type="project" value="UniProtKB-SubCell"/>
</dbReference>
<evidence type="ECO:0000256" key="1">
    <source>
        <dbReference type="ARBA" id="ARBA00004651"/>
    </source>
</evidence>
<dbReference type="OrthoDB" id="6429739at2759"/>
<keyword evidence="9 11" id="KW-0472">Membrane</keyword>
<evidence type="ECO:0000256" key="6">
    <source>
        <dbReference type="ARBA" id="ARBA00022781"/>
    </source>
</evidence>
<evidence type="ECO:0000256" key="9">
    <source>
        <dbReference type="ARBA" id="ARBA00023136"/>
    </source>
</evidence>
<feature type="transmembrane region" description="Helical" evidence="11">
    <location>
        <begin position="40"/>
        <end position="61"/>
    </location>
</feature>
<keyword evidence="3" id="KW-0813">Transport</keyword>
<keyword evidence="8" id="KW-0406">Ion transport</keyword>
<evidence type="ECO:0000256" key="5">
    <source>
        <dbReference type="ARBA" id="ARBA00022692"/>
    </source>
</evidence>
<name>A0A653DN89_CALMS</name>
<proteinExistence type="inferred from homology"/>
<gene>
    <name evidence="12" type="ORF">CALMAC_LOCUS18733</name>
</gene>
<keyword evidence="13" id="KW-1185">Reference proteome</keyword>
<dbReference type="InterPro" id="IPR004878">
    <property type="entry name" value="Otopetrin"/>
</dbReference>
<evidence type="ECO:0000313" key="12">
    <source>
        <dbReference type="EMBL" id="VEN61277.1"/>
    </source>
</evidence>
<organism evidence="12 13">
    <name type="scientific">Callosobruchus maculatus</name>
    <name type="common">Southern cowpea weevil</name>
    <name type="synonym">Pulse bruchid</name>
    <dbReference type="NCBI Taxonomy" id="64391"/>
    <lineage>
        <taxon>Eukaryota</taxon>
        <taxon>Metazoa</taxon>
        <taxon>Ecdysozoa</taxon>
        <taxon>Arthropoda</taxon>
        <taxon>Hexapoda</taxon>
        <taxon>Insecta</taxon>
        <taxon>Pterygota</taxon>
        <taxon>Neoptera</taxon>
        <taxon>Endopterygota</taxon>
        <taxon>Coleoptera</taxon>
        <taxon>Polyphaga</taxon>
        <taxon>Cucujiformia</taxon>
        <taxon>Chrysomeloidea</taxon>
        <taxon>Chrysomelidae</taxon>
        <taxon>Bruchinae</taxon>
        <taxon>Bruchini</taxon>
        <taxon>Callosobruchus</taxon>
    </lineage>
</organism>
<keyword evidence="7 11" id="KW-1133">Transmembrane helix</keyword>
<feature type="transmembrane region" description="Helical" evidence="11">
    <location>
        <begin position="175"/>
        <end position="196"/>
    </location>
</feature>
<comment type="subcellular location">
    <subcellularLocation>
        <location evidence="1">Cell membrane</location>
        <topology evidence="1">Multi-pass membrane protein</topology>
    </subcellularLocation>
</comment>
<dbReference type="EMBL" id="CAACVG010013110">
    <property type="protein sequence ID" value="VEN61277.1"/>
    <property type="molecule type" value="Genomic_DNA"/>
</dbReference>
<evidence type="ECO:0000256" key="7">
    <source>
        <dbReference type="ARBA" id="ARBA00022989"/>
    </source>
</evidence>
<keyword evidence="4" id="KW-1003">Cell membrane</keyword>
<dbReference type="Proteomes" id="UP000410492">
    <property type="component" value="Unassembled WGS sequence"/>
</dbReference>
<evidence type="ECO:0008006" key="14">
    <source>
        <dbReference type="Google" id="ProtNLM"/>
    </source>
</evidence>
<comment type="similarity">
    <text evidence="2">Belongs to the otopetrin family.</text>
</comment>
<feature type="transmembrane region" description="Helical" evidence="11">
    <location>
        <begin position="76"/>
        <end position="96"/>
    </location>
</feature>
<keyword evidence="10" id="KW-0407">Ion channel</keyword>
<protein>
    <recommendedName>
        <fullName evidence="14">Otopetrin</fullName>
    </recommendedName>
</protein>
<evidence type="ECO:0000256" key="3">
    <source>
        <dbReference type="ARBA" id="ARBA00022448"/>
    </source>
</evidence>
<dbReference type="PANTHER" id="PTHR21522">
    <property type="entry name" value="PROTON CHANNEL OTOP"/>
    <property type="match status" value="1"/>
</dbReference>
<feature type="transmembrane region" description="Helical" evidence="11">
    <location>
        <begin position="536"/>
        <end position="556"/>
    </location>
</feature>
<reference evidence="12 13" key="1">
    <citation type="submission" date="2019-01" db="EMBL/GenBank/DDBJ databases">
        <authorList>
            <person name="Sayadi A."/>
        </authorList>
    </citation>
    <scope>NUCLEOTIDE SEQUENCE [LARGE SCALE GENOMIC DNA]</scope>
</reference>
<accession>A0A653DN89</accession>
<feature type="transmembrane region" description="Helical" evidence="11">
    <location>
        <begin position="360"/>
        <end position="379"/>
    </location>
</feature>
<evidence type="ECO:0000256" key="8">
    <source>
        <dbReference type="ARBA" id="ARBA00023065"/>
    </source>
</evidence>
<dbReference type="PANTHER" id="PTHR21522:SF61">
    <property type="entry name" value="PROTON CHANNEL OTOPLC"/>
    <property type="match status" value="1"/>
</dbReference>
<evidence type="ECO:0000313" key="13">
    <source>
        <dbReference type="Proteomes" id="UP000410492"/>
    </source>
</evidence>
<dbReference type="AlphaFoldDB" id="A0A653DN89"/>